<keyword evidence="1" id="KW-0460">Magnesium</keyword>
<feature type="non-terminal residue" evidence="2">
    <location>
        <position position="59"/>
    </location>
</feature>
<evidence type="ECO:0000313" key="2">
    <source>
        <dbReference type="EMBL" id="RQD77896.1"/>
    </source>
</evidence>
<dbReference type="Pfam" id="PF03747">
    <property type="entry name" value="ADP_ribosyl_GH"/>
    <property type="match status" value="1"/>
</dbReference>
<keyword evidence="1" id="KW-0479">Metal-binding</keyword>
<gene>
    <name evidence="2" type="ORF">D5R97_01285</name>
</gene>
<sequence>MNLKDKFKGALVGTHVGDALGMPVEGQPPELIQMRFGQVTEMMEARLGAGTYTDDTEMM</sequence>
<dbReference type="InterPro" id="IPR005502">
    <property type="entry name" value="Ribosyl_crysJ1"/>
</dbReference>
<organism evidence="2 3">
    <name type="scientific">Candidatus Syntrophonatronum acetioxidans</name>
    <dbReference type="NCBI Taxonomy" id="1795816"/>
    <lineage>
        <taxon>Bacteria</taxon>
        <taxon>Bacillati</taxon>
        <taxon>Bacillota</taxon>
        <taxon>Clostridia</taxon>
        <taxon>Eubacteriales</taxon>
        <taxon>Syntrophomonadaceae</taxon>
        <taxon>Candidatus Syntrophonatronum</taxon>
    </lineage>
</organism>
<dbReference type="Proteomes" id="UP000285138">
    <property type="component" value="Unassembled WGS sequence"/>
</dbReference>
<dbReference type="GO" id="GO:0046872">
    <property type="term" value="F:metal ion binding"/>
    <property type="evidence" value="ECO:0007669"/>
    <property type="project" value="UniProtKB-KW"/>
</dbReference>
<feature type="binding site" evidence="1">
    <location>
        <position position="55"/>
    </location>
    <ligand>
        <name>Mg(2+)</name>
        <dbReference type="ChEBI" id="CHEBI:18420"/>
        <label>1</label>
    </ligand>
</feature>
<dbReference type="InterPro" id="IPR036705">
    <property type="entry name" value="Ribosyl_crysJ1_sf"/>
</dbReference>
<dbReference type="Gene3D" id="1.10.4080.10">
    <property type="entry name" value="ADP-ribosylation/Crystallin J1"/>
    <property type="match status" value="1"/>
</dbReference>
<feature type="binding site" evidence="1">
    <location>
        <position position="53"/>
    </location>
    <ligand>
        <name>Mg(2+)</name>
        <dbReference type="ChEBI" id="CHEBI:18420"/>
        <label>1</label>
    </ligand>
</feature>
<evidence type="ECO:0000256" key="1">
    <source>
        <dbReference type="PIRSR" id="PIRSR605502-1"/>
    </source>
</evidence>
<comment type="cofactor">
    <cofactor evidence="1">
        <name>Mg(2+)</name>
        <dbReference type="ChEBI" id="CHEBI:18420"/>
    </cofactor>
    <text evidence="1">Binds 2 magnesium ions per subunit.</text>
</comment>
<proteinExistence type="predicted"/>
<name>A0A424YHZ7_9FIRM</name>
<dbReference type="GO" id="GO:0016787">
    <property type="term" value="F:hydrolase activity"/>
    <property type="evidence" value="ECO:0007669"/>
    <property type="project" value="UniProtKB-KW"/>
</dbReference>
<feature type="binding site" evidence="1">
    <location>
        <position position="54"/>
    </location>
    <ligand>
        <name>Mg(2+)</name>
        <dbReference type="ChEBI" id="CHEBI:18420"/>
        <label>1</label>
    </ligand>
</feature>
<keyword evidence="2" id="KW-0378">Hydrolase</keyword>
<reference evidence="2 3" key="1">
    <citation type="submission" date="2018-08" db="EMBL/GenBank/DDBJ databases">
        <title>The metabolism and importance of syntrophic acetate oxidation coupled to methane or sulfide production in haloalkaline environments.</title>
        <authorList>
            <person name="Timmers P.H.A."/>
            <person name="Vavourakis C.D."/>
            <person name="Sorokin D.Y."/>
            <person name="Sinninghe Damste J.S."/>
            <person name="Muyzer G."/>
            <person name="Stams A.J.M."/>
            <person name="Plugge C.M."/>
        </authorList>
    </citation>
    <scope>NUCLEOTIDE SEQUENCE [LARGE SCALE GENOMIC DNA]</scope>
    <source>
        <strain evidence="2">MSAO_Bac1</strain>
    </source>
</reference>
<comment type="caution">
    <text evidence="2">The sequence shown here is derived from an EMBL/GenBank/DDBJ whole genome shotgun (WGS) entry which is preliminary data.</text>
</comment>
<dbReference type="SUPFAM" id="SSF101478">
    <property type="entry name" value="ADP-ribosylglycohydrolase"/>
    <property type="match status" value="1"/>
</dbReference>
<dbReference type="EMBL" id="QZAA01000047">
    <property type="protein sequence ID" value="RQD77896.1"/>
    <property type="molecule type" value="Genomic_DNA"/>
</dbReference>
<dbReference type="AlphaFoldDB" id="A0A424YHZ7"/>
<evidence type="ECO:0000313" key="3">
    <source>
        <dbReference type="Proteomes" id="UP000285138"/>
    </source>
</evidence>
<protein>
    <submittedName>
        <fullName evidence="2">ADP-ribosylglycohydrolase family protein</fullName>
    </submittedName>
</protein>
<accession>A0A424YHZ7</accession>